<dbReference type="GeneTree" id="ENSGT00940000178382"/>
<accession>A0A3Q3FEW2</accession>
<name>A0A3Q3FEW2_9LABR</name>
<keyword evidence="1" id="KW-0812">Transmembrane</keyword>
<evidence type="ECO:0000313" key="3">
    <source>
        <dbReference type="Proteomes" id="UP000261660"/>
    </source>
</evidence>
<dbReference type="Ensembl" id="ENSLBET00000019734.1">
    <property type="protein sequence ID" value="ENSLBEP00000018706.1"/>
    <property type="gene ID" value="ENSLBEG00000014409.1"/>
</dbReference>
<reference evidence="2" key="2">
    <citation type="submission" date="2025-09" db="UniProtKB">
        <authorList>
            <consortium name="Ensembl"/>
        </authorList>
    </citation>
    <scope>IDENTIFICATION</scope>
</reference>
<evidence type="ECO:0000256" key="1">
    <source>
        <dbReference type="SAM" id="Phobius"/>
    </source>
</evidence>
<dbReference type="AlphaFoldDB" id="A0A3Q3FEW2"/>
<keyword evidence="3" id="KW-1185">Reference proteome</keyword>
<reference evidence="2" key="1">
    <citation type="submission" date="2025-08" db="UniProtKB">
        <authorList>
            <consortium name="Ensembl"/>
        </authorList>
    </citation>
    <scope>IDENTIFICATION</scope>
</reference>
<dbReference type="InParanoid" id="A0A3Q3FEW2"/>
<proteinExistence type="predicted"/>
<keyword evidence="1" id="KW-0472">Membrane</keyword>
<dbReference type="Proteomes" id="UP000261660">
    <property type="component" value="Unplaced"/>
</dbReference>
<protein>
    <submittedName>
        <fullName evidence="2">Uncharacterized protein</fullName>
    </submittedName>
</protein>
<evidence type="ECO:0000313" key="2">
    <source>
        <dbReference type="Ensembl" id="ENSLBEP00000018706.1"/>
    </source>
</evidence>
<organism evidence="2 3">
    <name type="scientific">Labrus bergylta</name>
    <name type="common">ballan wrasse</name>
    <dbReference type="NCBI Taxonomy" id="56723"/>
    <lineage>
        <taxon>Eukaryota</taxon>
        <taxon>Metazoa</taxon>
        <taxon>Chordata</taxon>
        <taxon>Craniata</taxon>
        <taxon>Vertebrata</taxon>
        <taxon>Euteleostomi</taxon>
        <taxon>Actinopterygii</taxon>
        <taxon>Neopterygii</taxon>
        <taxon>Teleostei</taxon>
        <taxon>Neoteleostei</taxon>
        <taxon>Acanthomorphata</taxon>
        <taxon>Eupercaria</taxon>
        <taxon>Labriformes</taxon>
        <taxon>Labridae</taxon>
        <taxon>Labrus</taxon>
    </lineage>
</organism>
<keyword evidence="1" id="KW-1133">Transmembrane helix</keyword>
<sequence>MTPVGLNGRAKKYLFNILFTAALKCITIRWLKPDPPSYNIWIQKVWDIYQMEQITYQLRLQKETFTTRWRPVLTTKILRWLSVGGVGPETQSIKKTREHVSTNKNPADVKPPFFQPFLDL</sequence>
<feature type="transmembrane region" description="Helical" evidence="1">
    <location>
        <begin position="13"/>
        <end position="31"/>
    </location>
</feature>